<keyword evidence="2" id="KW-1185">Reference proteome</keyword>
<reference evidence="1" key="1">
    <citation type="journal article" date="2014" name="Int. J. Syst. Evol. Microbiol.">
        <title>Complete genome of a new Firmicutes species belonging to the dominant human colonic microbiota ('Ruminococcus bicirculans') reveals two chromosomes and a selective capacity to utilize plant glucans.</title>
        <authorList>
            <consortium name="NISC Comparative Sequencing Program"/>
            <person name="Wegmann U."/>
            <person name="Louis P."/>
            <person name="Goesmann A."/>
            <person name="Henrissat B."/>
            <person name="Duncan S.H."/>
            <person name="Flint H.J."/>
        </authorList>
    </citation>
    <scope>NUCLEOTIDE SEQUENCE</scope>
    <source>
        <strain evidence="1">NBRC 108216</strain>
    </source>
</reference>
<gene>
    <name evidence="1" type="ORF">GCM10007854_14350</name>
</gene>
<reference evidence="1" key="2">
    <citation type="submission" date="2023-01" db="EMBL/GenBank/DDBJ databases">
        <title>Draft genome sequence of Algimonas porphyrae strain NBRC 108216.</title>
        <authorList>
            <person name="Sun Q."/>
            <person name="Mori K."/>
        </authorList>
    </citation>
    <scope>NUCLEOTIDE SEQUENCE</scope>
    <source>
        <strain evidence="1">NBRC 108216</strain>
    </source>
</reference>
<dbReference type="Proteomes" id="UP001161390">
    <property type="component" value="Unassembled WGS sequence"/>
</dbReference>
<organism evidence="1 2">
    <name type="scientific">Algimonas porphyrae</name>
    <dbReference type="NCBI Taxonomy" id="1128113"/>
    <lineage>
        <taxon>Bacteria</taxon>
        <taxon>Pseudomonadati</taxon>
        <taxon>Pseudomonadota</taxon>
        <taxon>Alphaproteobacteria</taxon>
        <taxon>Maricaulales</taxon>
        <taxon>Robiginitomaculaceae</taxon>
        <taxon>Algimonas</taxon>
    </lineage>
</organism>
<evidence type="ECO:0000313" key="1">
    <source>
        <dbReference type="EMBL" id="GLQ20480.1"/>
    </source>
</evidence>
<protein>
    <submittedName>
        <fullName evidence="1">Uncharacterized protein</fullName>
    </submittedName>
</protein>
<evidence type="ECO:0000313" key="2">
    <source>
        <dbReference type="Proteomes" id="UP001161390"/>
    </source>
</evidence>
<dbReference type="EMBL" id="BSNJ01000003">
    <property type="protein sequence ID" value="GLQ20480.1"/>
    <property type="molecule type" value="Genomic_DNA"/>
</dbReference>
<name>A0ABQ5V1F9_9PROT</name>
<accession>A0ABQ5V1F9</accession>
<sequence length="74" mass="7450">MRGALVACPRPEALTPSGDAKGLAGDIAFGSGFLKSRSQGLPLCPVEQRGIALIAAGRHPSAVDARPVPSAISN</sequence>
<proteinExistence type="predicted"/>
<comment type="caution">
    <text evidence="1">The sequence shown here is derived from an EMBL/GenBank/DDBJ whole genome shotgun (WGS) entry which is preliminary data.</text>
</comment>